<sequence length="378" mass="41898">MSMLIESDWNDLECVLWHSDTHVLEHWYRDQSDPSQPWYRSTTISTRATGPGCLIQSSPIAPNEHGDFQVVVPEDNNLVHYRRDNSNGSDQTWTLDAIVSNKATGAGSMIQSTYGTPNYPGNFEVVVPEGSNLVHYSHDNSQPNPQWSGPTIIMDSAVGSAALIQSTFGIPNHPGNFEVVVPSHISGSYNNQLQHYYRDNSNMQWHFGEAVLDQEYGLYIHSPSLIQSTYGTPTYPGNFEVIVVDSWGNLLHLFKPNNGSTSKWYIGANIIPEKGEIANPGPNALIQSNYNQSEGMTGNFEVITVPTDSYQYWHRDNGQAGQPWIPGPTITNAYPPSSRTPVTDLHEDTQRASEAQAKRNLSPLPRTGAVYTPPIALK</sequence>
<protein>
    <submittedName>
        <fullName evidence="2">Uncharacterized protein</fullName>
    </submittedName>
</protein>
<name>A0A8H6QYP2_9EURO</name>
<accession>A0A8H6QYP2</accession>
<dbReference type="EMBL" id="JACBAG010001820">
    <property type="protein sequence ID" value="KAF7181189.1"/>
    <property type="molecule type" value="Genomic_DNA"/>
</dbReference>
<comment type="caution">
    <text evidence="2">The sequence shown here is derived from an EMBL/GenBank/DDBJ whole genome shotgun (WGS) entry which is preliminary data.</text>
</comment>
<feature type="compositionally biased region" description="Polar residues" evidence="1">
    <location>
        <begin position="329"/>
        <end position="341"/>
    </location>
</feature>
<evidence type="ECO:0000313" key="2">
    <source>
        <dbReference type="EMBL" id="KAF7181189.1"/>
    </source>
</evidence>
<dbReference type="SUPFAM" id="SSF89372">
    <property type="entry name" value="Fucose-specific lectin"/>
    <property type="match status" value="1"/>
</dbReference>
<reference evidence="2" key="1">
    <citation type="submission" date="2020-06" db="EMBL/GenBank/DDBJ databases">
        <title>Draft genome sequences of strains closely related to Aspergillus parafelis and Aspergillus hiratsukae.</title>
        <authorList>
            <person name="Dos Santos R.A.C."/>
            <person name="Rivero-Menendez O."/>
            <person name="Steenwyk J.L."/>
            <person name="Mead M.E."/>
            <person name="Goldman G.H."/>
            <person name="Alastruey-Izquierdo A."/>
            <person name="Rokas A."/>
        </authorList>
    </citation>
    <scope>NUCLEOTIDE SEQUENCE</scope>
    <source>
        <strain evidence="2">CNM-CM7691</strain>
    </source>
</reference>
<organism evidence="2 3">
    <name type="scientific">Aspergillus felis</name>
    <dbReference type="NCBI Taxonomy" id="1287682"/>
    <lineage>
        <taxon>Eukaryota</taxon>
        <taxon>Fungi</taxon>
        <taxon>Dikarya</taxon>
        <taxon>Ascomycota</taxon>
        <taxon>Pezizomycotina</taxon>
        <taxon>Eurotiomycetes</taxon>
        <taxon>Eurotiomycetidae</taxon>
        <taxon>Eurotiales</taxon>
        <taxon>Aspergillaceae</taxon>
        <taxon>Aspergillus</taxon>
        <taxon>Aspergillus subgen. Fumigati</taxon>
    </lineage>
</organism>
<gene>
    <name evidence="2" type="ORF">CNMCM7691_000318</name>
</gene>
<proteinExistence type="predicted"/>
<keyword evidence="3" id="KW-1185">Reference proteome</keyword>
<feature type="region of interest" description="Disordered" evidence="1">
    <location>
        <begin position="321"/>
        <end position="378"/>
    </location>
</feature>
<evidence type="ECO:0000256" key="1">
    <source>
        <dbReference type="SAM" id="MobiDB-lite"/>
    </source>
</evidence>
<dbReference type="AlphaFoldDB" id="A0A8H6QYP2"/>
<evidence type="ECO:0000313" key="3">
    <source>
        <dbReference type="Proteomes" id="UP000641853"/>
    </source>
</evidence>
<dbReference type="Proteomes" id="UP000641853">
    <property type="component" value="Unassembled WGS sequence"/>
</dbReference>